<dbReference type="SMART" id="SM00652">
    <property type="entry name" value="eIF1a"/>
    <property type="match status" value="1"/>
</dbReference>
<dbReference type="PANTHER" id="PTHR21668">
    <property type="entry name" value="EIF-1A"/>
    <property type="match status" value="1"/>
</dbReference>
<dbReference type="Proteomes" id="UP000607653">
    <property type="component" value="Unassembled WGS sequence"/>
</dbReference>
<dbReference type="SUPFAM" id="SSF50249">
    <property type="entry name" value="Nucleic acid-binding proteins"/>
    <property type="match status" value="1"/>
</dbReference>
<dbReference type="GO" id="GO:0003743">
    <property type="term" value="F:translation initiation factor activity"/>
    <property type="evidence" value="ECO:0007669"/>
    <property type="project" value="UniProtKB-UniRule"/>
</dbReference>
<evidence type="ECO:0000313" key="3">
    <source>
        <dbReference type="EMBL" id="DAD28672.1"/>
    </source>
</evidence>
<dbReference type="InterPro" id="IPR001253">
    <property type="entry name" value="TIF_eIF-1A"/>
</dbReference>
<sequence length="87" mass="9704">MVFLRNGRCEAMCIDGTKRRCHIRDKMHKKVWIAADDIILVGLCDYQNDKADAYSTHLNEGIAASLDEEEDGALAIILGLTDVVEPQ</sequence>
<dbReference type="PROSITE" id="PS50832">
    <property type="entry name" value="S1_IF1_TYPE"/>
    <property type="match status" value="1"/>
</dbReference>
<dbReference type="Gene3D" id="2.40.50.140">
    <property type="entry name" value="Nucleic acid-binding proteins"/>
    <property type="match status" value="1"/>
</dbReference>
<dbReference type="Pfam" id="PF01176">
    <property type="entry name" value="eIF-1a"/>
    <property type="match status" value="1"/>
</dbReference>
<dbReference type="EMBL" id="DUZY01000002">
    <property type="protein sequence ID" value="DAD28672.1"/>
    <property type="molecule type" value="Genomic_DNA"/>
</dbReference>
<dbReference type="GO" id="GO:0003723">
    <property type="term" value="F:RNA binding"/>
    <property type="evidence" value="ECO:0007669"/>
    <property type="project" value="InterPro"/>
</dbReference>
<proteinExistence type="predicted"/>
<protein>
    <recommendedName>
        <fullName evidence="2">S1-like domain-containing protein</fullName>
    </recommendedName>
</protein>
<keyword evidence="4" id="KW-1185">Reference proteome</keyword>
<feature type="domain" description="S1-like" evidence="2">
    <location>
        <begin position="1"/>
        <end position="58"/>
    </location>
</feature>
<gene>
    <name evidence="3" type="ORF">HUJ06_030140</name>
</gene>
<evidence type="ECO:0000313" key="4">
    <source>
        <dbReference type="Proteomes" id="UP000607653"/>
    </source>
</evidence>
<keyword evidence="1" id="KW-0396">Initiation factor</keyword>
<evidence type="ECO:0000259" key="2">
    <source>
        <dbReference type="PROSITE" id="PS50832"/>
    </source>
</evidence>
<reference evidence="3 4" key="1">
    <citation type="journal article" date="2020" name="Mol. Biol. Evol.">
        <title>Distinct Expression and Methylation Patterns for Genes with Different Fates following a Single Whole-Genome Duplication in Flowering Plants.</title>
        <authorList>
            <person name="Shi T."/>
            <person name="Rahmani R.S."/>
            <person name="Gugger P.F."/>
            <person name="Wang M."/>
            <person name="Li H."/>
            <person name="Zhang Y."/>
            <person name="Li Z."/>
            <person name="Wang Q."/>
            <person name="Van de Peer Y."/>
            <person name="Marchal K."/>
            <person name="Chen J."/>
        </authorList>
    </citation>
    <scope>NUCLEOTIDE SEQUENCE [LARGE SCALE GENOMIC DNA]</scope>
    <source>
        <tissue evidence="3">Leaf</tissue>
    </source>
</reference>
<comment type="caution">
    <text evidence="3">The sequence shown here is derived from an EMBL/GenBank/DDBJ whole genome shotgun (WGS) entry which is preliminary data.</text>
</comment>
<name>A0A822Y8T2_NELNU</name>
<evidence type="ECO:0000256" key="1">
    <source>
        <dbReference type="PROSITE-ProRule" id="PRU00181"/>
    </source>
</evidence>
<accession>A0A822Y8T2</accession>
<dbReference type="AlphaFoldDB" id="A0A822Y8T2"/>
<dbReference type="InterPro" id="IPR006196">
    <property type="entry name" value="RNA-binding_domain_S1_IF1"/>
</dbReference>
<keyword evidence="1" id="KW-0648">Protein biosynthesis</keyword>
<dbReference type="InterPro" id="IPR012340">
    <property type="entry name" value="NA-bd_OB-fold"/>
</dbReference>
<organism evidence="3 4">
    <name type="scientific">Nelumbo nucifera</name>
    <name type="common">Sacred lotus</name>
    <dbReference type="NCBI Taxonomy" id="4432"/>
    <lineage>
        <taxon>Eukaryota</taxon>
        <taxon>Viridiplantae</taxon>
        <taxon>Streptophyta</taxon>
        <taxon>Embryophyta</taxon>
        <taxon>Tracheophyta</taxon>
        <taxon>Spermatophyta</taxon>
        <taxon>Magnoliopsida</taxon>
        <taxon>Proteales</taxon>
        <taxon>Nelumbonaceae</taxon>
        <taxon>Nelumbo</taxon>
    </lineage>
</organism>